<name>A0A6C0K0X5_9ZZZZ</name>
<keyword evidence="4 5" id="KW-0472">Membrane</keyword>
<dbReference type="Gene3D" id="1.10.357.140">
    <property type="entry name" value="UbiA prenyltransferase"/>
    <property type="match status" value="1"/>
</dbReference>
<keyword evidence="2 5" id="KW-0812">Transmembrane</keyword>
<feature type="transmembrane region" description="Helical" evidence="5">
    <location>
        <begin position="285"/>
        <end position="309"/>
    </location>
</feature>
<evidence type="ECO:0008006" key="7">
    <source>
        <dbReference type="Google" id="ProtNLM"/>
    </source>
</evidence>
<comment type="subcellular location">
    <subcellularLocation>
        <location evidence="1">Membrane</location>
        <topology evidence="1">Multi-pass membrane protein</topology>
    </subcellularLocation>
</comment>
<evidence type="ECO:0000256" key="5">
    <source>
        <dbReference type="SAM" id="Phobius"/>
    </source>
</evidence>
<dbReference type="EMBL" id="MN740769">
    <property type="protein sequence ID" value="QHU10600.1"/>
    <property type="molecule type" value="Genomic_DNA"/>
</dbReference>
<reference evidence="6" key="1">
    <citation type="journal article" date="2020" name="Nature">
        <title>Giant virus diversity and host interactions through global metagenomics.</title>
        <authorList>
            <person name="Schulz F."/>
            <person name="Roux S."/>
            <person name="Paez-Espino D."/>
            <person name="Jungbluth S."/>
            <person name="Walsh D.A."/>
            <person name="Denef V.J."/>
            <person name="McMahon K.D."/>
            <person name="Konstantinidis K.T."/>
            <person name="Eloe-Fadrosh E.A."/>
            <person name="Kyrpides N.C."/>
            <person name="Woyke T."/>
        </authorList>
    </citation>
    <scope>NUCLEOTIDE SEQUENCE</scope>
    <source>
        <strain evidence="6">GVMAG-S-1101165-83</strain>
    </source>
</reference>
<evidence type="ECO:0000256" key="3">
    <source>
        <dbReference type="ARBA" id="ARBA00022989"/>
    </source>
</evidence>
<feature type="transmembrane region" description="Helical" evidence="5">
    <location>
        <begin position="252"/>
        <end position="273"/>
    </location>
</feature>
<dbReference type="PANTHER" id="PTHR42723:SF1">
    <property type="entry name" value="CHLOROPHYLL SYNTHASE, CHLOROPLASTIC"/>
    <property type="match status" value="1"/>
</dbReference>
<dbReference type="Pfam" id="PF01040">
    <property type="entry name" value="UbiA"/>
    <property type="match status" value="1"/>
</dbReference>
<evidence type="ECO:0000256" key="4">
    <source>
        <dbReference type="ARBA" id="ARBA00023136"/>
    </source>
</evidence>
<keyword evidence="3 5" id="KW-1133">Transmembrane helix</keyword>
<feature type="transmembrane region" description="Helical" evidence="5">
    <location>
        <begin position="95"/>
        <end position="116"/>
    </location>
</feature>
<proteinExistence type="predicted"/>
<accession>A0A6C0K0X5</accession>
<dbReference type="InterPro" id="IPR000537">
    <property type="entry name" value="UbiA_prenyltransferase"/>
</dbReference>
<protein>
    <recommendedName>
        <fullName evidence="7">UbiA prenyltransferase family protein</fullName>
    </recommendedName>
</protein>
<evidence type="ECO:0000313" key="6">
    <source>
        <dbReference type="EMBL" id="QHU10600.1"/>
    </source>
</evidence>
<dbReference type="InterPro" id="IPR050475">
    <property type="entry name" value="Prenyltransferase_related"/>
</dbReference>
<evidence type="ECO:0000256" key="2">
    <source>
        <dbReference type="ARBA" id="ARBA00022692"/>
    </source>
</evidence>
<dbReference type="InterPro" id="IPR044878">
    <property type="entry name" value="UbiA_sf"/>
</dbReference>
<dbReference type="GO" id="GO:0016765">
    <property type="term" value="F:transferase activity, transferring alkyl or aryl (other than methyl) groups"/>
    <property type="evidence" value="ECO:0007669"/>
    <property type="project" value="InterPro"/>
</dbReference>
<dbReference type="GO" id="GO:0016020">
    <property type="term" value="C:membrane"/>
    <property type="evidence" value="ECO:0007669"/>
    <property type="project" value="UniProtKB-SubCell"/>
</dbReference>
<dbReference type="PANTHER" id="PTHR42723">
    <property type="entry name" value="CHLOROPHYLL SYNTHASE"/>
    <property type="match status" value="1"/>
</dbReference>
<organism evidence="6">
    <name type="scientific">viral metagenome</name>
    <dbReference type="NCBI Taxonomy" id="1070528"/>
    <lineage>
        <taxon>unclassified sequences</taxon>
        <taxon>metagenomes</taxon>
        <taxon>organismal metagenomes</taxon>
    </lineage>
</organism>
<feature type="transmembrane region" description="Helical" evidence="5">
    <location>
        <begin position="222"/>
        <end position="240"/>
    </location>
</feature>
<dbReference type="AlphaFoldDB" id="A0A6C0K0X5"/>
<evidence type="ECO:0000256" key="1">
    <source>
        <dbReference type="ARBA" id="ARBA00004141"/>
    </source>
</evidence>
<sequence length="347" mass="38944">MNIFNFSLCLMSLANIDAFVNINKIKPFQKSVSIIYYNPAPPTEPIKQINPLKNKINNLVKLTRPKNILSTMLLNFSGGWIMNPSFNNLIHSTPFIASVANTILIFMSSIIINDIYDYQIDKVNNPSRPIASGQIKIYEAAAMSAFLIGSAEYINLHFLPENLQIIVHLAVIDIIIYTPILKRIPAIKNISCAAIIAFAIFFSGIASNDNSGLIIENKNFDLLAIVLNMIFYGSLSNEILHDIRDFEGDKIHNIYTLPVLFGKDVAWICAKVIANLNVMSNALSLYYLTDFGNGLLFTLICSPLTFNLFKLKGDGYTKENIEKVVKDTKIPMVFALLYFCLLSYYRG</sequence>
<feature type="transmembrane region" description="Helical" evidence="5">
    <location>
        <begin position="187"/>
        <end position="207"/>
    </location>
</feature>